<dbReference type="AlphaFoldDB" id="A0A0R3WBQ3"/>
<accession>A0A0R3WBQ3</accession>
<proteinExistence type="predicted"/>
<dbReference type="OrthoDB" id="5957963at2759"/>
<sequence>MIPVSTVEPEIKYFLFQYLLSQPFLRTSELMYTFLTSPNVEFTSSNLSDIRLGKFVKSMPILLAKEKGQFTDKFLTAFRSSCFVPPTQKVASTGSHDHVEAQSSHSILEHRLRSVIYWNNAGIPVLQKRAHSSEVEVCCAMEGSYVTSFYDFFGYLVDNFRKPESKSSLSAEQPITKRHLDSTTGKFSVYMDFLQWLQRMALTCWSVLKTLWYEVICTLERKGWNLEALHHPRLRPNSSLTSKAETAETAAYLPGVLRRAILNVGLALRTTQFSDLVDLHMRRQVEQFLRLLVRNDYLAPLLLLLRGKLVVADTTTTLQIAETNLCFFTRSEREKAARREKVYAGLRRLTNRFHLQWFSEDSMLQRRLGHVFEVFQHGKWNKQLTYILLDHILLELFPDVFVSSPASQITTIT</sequence>
<dbReference type="Proteomes" id="UP000282613">
    <property type="component" value="Unassembled WGS sequence"/>
</dbReference>
<dbReference type="WBParaSite" id="TASK_0000808301-mRNA-1">
    <property type="protein sequence ID" value="TASK_0000808301-mRNA-1"/>
    <property type="gene ID" value="TASK_0000808301"/>
</dbReference>
<dbReference type="STRING" id="60517.A0A0R3WBQ3"/>
<protein>
    <submittedName>
        <fullName evidence="3">Nexin_C domain-containing protein</fullName>
    </submittedName>
</protein>
<reference evidence="1 2" key="2">
    <citation type="submission" date="2018-11" db="EMBL/GenBank/DDBJ databases">
        <authorList>
            <consortium name="Pathogen Informatics"/>
        </authorList>
    </citation>
    <scope>NUCLEOTIDE SEQUENCE [LARGE SCALE GENOMIC DNA]</scope>
</reference>
<dbReference type="EMBL" id="UYRS01018725">
    <property type="protein sequence ID" value="VDK39551.1"/>
    <property type="molecule type" value="Genomic_DNA"/>
</dbReference>
<evidence type="ECO:0000313" key="3">
    <source>
        <dbReference type="WBParaSite" id="TASK_0000808301-mRNA-1"/>
    </source>
</evidence>
<evidence type="ECO:0000313" key="2">
    <source>
        <dbReference type="Proteomes" id="UP000282613"/>
    </source>
</evidence>
<name>A0A0R3WBQ3_TAEAS</name>
<evidence type="ECO:0000313" key="1">
    <source>
        <dbReference type="EMBL" id="VDK39551.1"/>
    </source>
</evidence>
<keyword evidence="2" id="KW-1185">Reference proteome</keyword>
<reference evidence="3" key="1">
    <citation type="submission" date="2017-02" db="UniProtKB">
        <authorList>
            <consortium name="WormBaseParasite"/>
        </authorList>
    </citation>
    <scope>IDENTIFICATION</scope>
</reference>
<organism evidence="3">
    <name type="scientific">Taenia asiatica</name>
    <name type="common">Asian tapeworm</name>
    <dbReference type="NCBI Taxonomy" id="60517"/>
    <lineage>
        <taxon>Eukaryota</taxon>
        <taxon>Metazoa</taxon>
        <taxon>Spiralia</taxon>
        <taxon>Lophotrochozoa</taxon>
        <taxon>Platyhelminthes</taxon>
        <taxon>Cestoda</taxon>
        <taxon>Eucestoda</taxon>
        <taxon>Cyclophyllidea</taxon>
        <taxon>Taeniidae</taxon>
        <taxon>Taenia</taxon>
    </lineage>
</organism>
<gene>
    <name evidence="1" type="ORF">TASK_LOCUS8084</name>
</gene>